<dbReference type="Gene3D" id="1.10.10.60">
    <property type="entry name" value="Homeodomain-like"/>
    <property type="match status" value="1"/>
</dbReference>
<dbReference type="GO" id="GO:0005634">
    <property type="term" value="C:nucleus"/>
    <property type="evidence" value="ECO:0007669"/>
    <property type="project" value="UniProtKB-SubCell"/>
</dbReference>
<evidence type="ECO:0000313" key="3">
    <source>
        <dbReference type="EMBL" id="KHJ97382.1"/>
    </source>
</evidence>
<feature type="domain" description="Tc3 transposase DNA binding" evidence="2">
    <location>
        <begin position="3"/>
        <end position="49"/>
    </location>
</feature>
<dbReference type="InterPro" id="IPR036397">
    <property type="entry name" value="RNaseH_sf"/>
</dbReference>
<dbReference type="SUPFAM" id="SSF46689">
    <property type="entry name" value="Homeodomain-like"/>
    <property type="match status" value="1"/>
</dbReference>
<proteinExistence type="predicted"/>
<keyword evidence="4" id="KW-1185">Reference proteome</keyword>
<evidence type="ECO:0000256" key="1">
    <source>
        <dbReference type="ARBA" id="ARBA00004123"/>
    </source>
</evidence>
<dbReference type="Gene3D" id="3.30.420.10">
    <property type="entry name" value="Ribonuclease H-like superfamily/Ribonuclease H"/>
    <property type="match status" value="1"/>
</dbReference>
<dbReference type="OrthoDB" id="106945at2759"/>
<dbReference type="InterPro" id="IPR025898">
    <property type="entry name" value="Tc3_transposase_DNA-bd_dom"/>
</dbReference>
<dbReference type="EMBL" id="KN549463">
    <property type="protein sequence ID" value="KHJ97382.1"/>
    <property type="molecule type" value="Genomic_DNA"/>
</dbReference>
<accession>A0A0B1TNG6</accession>
<dbReference type="AlphaFoldDB" id="A0A0B1TNG6"/>
<organism evidence="3 4">
    <name type="scientific">Oesophagostomum dentatum</name>
    <name type="common">Nodular worm</name>
    <dbReference type="NCBI Taxonomy" id="61180"/>
    <lineage>
        <taxon>Eukaryota</taxon>
        <taxon>Metazoa</taxon>
        <taxon>Ecdysozoa</taxon>
        <taxon>Nematoda</taxon>
        <taxon>Chromadorea</taxon>
        <taxon>Rhabditida</taxon>
        <taxon>Rhabditina</taxon>
        <taxon>Rhabditomorpha</taxon>
        <taxon>Strongyloidea</taxon>
        <taxon>Strongylidae</taxon>
        <taxon>Oesophagostomum</taxon>
    </lineage>
</organism>
<dbReference type="Proteomes" id="UP000053660">
    <property type="component" value="Unassembled WGS sequence"/>
</dbReference>
<reference evidence="3 4" key="1">
    <citation type="submission" date="2014-03" db="EMBL/GenBank/DDBJ databases">
        <title>Draft genome of the hookworm Oesophagostomum dentatum.</title>
        <authorList>
            <person name="Mitreva M."/>
        </authorList>
    </citation>
    <scope>NUCLEOTIDE SEQUENCE [LARGE SCALE GENOMIC DNA]</scope>
    <source>
        <strain evidence="3 4">OD-Hann</strain>
    </source>
</reference>
<dbReference type="GO" id="GO:0003677">
    <property type="term" value="F:DNA binding"/>
    <property type="evidence" value="ECO:0007669"/>
    <property type="project" value="InterPro"/>
</dbReference>
<name>A0A0B1TNG6_OESDE</name>
<dbReference type="Pfam" id="PF11427">
    <property type="entry name" value="HTH_Tnp_Tc3_1"/>
    <property type="match status" value="1"/>
</dbReference>
<sequence length="158" mass="17805">MPRGTRLSLEEQPSASALSNAGFSVKKITARLGRSRCVIAAYLRDPDHYNIRNAQGCPPRQRKNSRAQKYSAVLSEHSIPVLDWPPCSSDLNPTENLWGILARKVYANNKQYRTINELRFAVVQVWDAIEPGIMENLANSMPSRLIELISGRGRPIKY</sequence>
<dbReference type="InterPro" id="IPR009057">
    <property type="entry name" value="Homeodomain-like_sf"/>
</dbReference>
<evidence type="ECO:0000313" key="4">
    <source>
        <dbReference type="Proteomes" id="UP000053660"/>
    </source>
</evidence>
<protein>
    <recommendedName>
        <fullName evidence="2">Tc3 transposase DNA binding domain-containing protein</fullName>
    </recommendedName>
</protein>
<gene>
    <name evidence="3" type="ORF">OESDEN_02645</name>
</gene>
<comment type="subcellular location">
    <subcellularLocation>
        <location evidence="1">Nucleus</location>
    </subcellularLocation>
</comment>
<evidence type="ECO:0000259" key="2">
    <source>
        <dbReference type="Pfam" id="PF11427"/>
    </source>
</evidence>